<name>A0A1G7J7E6_CHIFI</name>
<dbReference type="InterPro" id="IPR013815">
    <property type="entry name" value="ATP_grasp_subdomain_1"/>
</dbReference>
<dbReference type="STRING" id="104663.SAMN04488121_1011124"/>
<organism evidence="1 2">
    <name type="scientific">Chitinophaga filiformis</name>
    <name type="common">Myxococcus filiformis</name>
    <name type="synonym">Flexibacter filiformis</name>
    <dbReference type="NCBI Taxonomy" id="104663"/>
    <lineage>
        <taxon>Bacteria</taxon>
        <taxon>Pseudomonadati</taxon>
        <taxon>Bacteroidota</taxon>
        <taxon>Chitinophagia</taxon>
        <taxon>Chitinophagales</taxon>
        <taxon>Chitinophagaceae</taxon>
        <taxon>Chitinophaga</taxon>
    </lineage>
</organism>
<dbReference type="GO" id="GO:0005524">
    <property type="term" value="F:ATP binding"/>
    <property type="evidence" value="ECO:0007669"/>
    <property type="project" value="InterPro"/>
</dbReference>
<evidence type="ECO:0000313" key="2">
    <source>
        <dbReference type="Proteomes" id="UP000199045"/>
    </source>
</evidence>
<dbReference type="OrthoDB" id="9775266at2"/>
<dbReference type="InterPro" id="IPR008551">
    <property type="entry name" value="TANGO2"/>
</dbReference>
<reference evidence="2" key="1">
    <citation type="submission" date="2016-10" db="EMBL/GenBank/DDBJ databases">
        <authorList>
            <person name="Varghese N."/>
            <person name="Submissions S."/>
        </authorList>
    </citation>
    <scope>NUCLEOTIDE SEQUENCE [LARGE SCALE GENOMIC DNA]</scope>
    <source>
        <strain evidence="2">DSM 527</strain>
    </source>
</reference>
<dbReference type="Gene3D" id="3.30.1490.20">
    <property type="entry name" value="ATP-grasp fold, A domain"/>
    <property type="match status" value="1"/>
</dbReference>
<accession>A0A1G7J7E6</accession>
<sequence>MCTVTFIPTATGVYLTSNRDEHVTRGRASDPEHFYGNGYQLLFPKDPDAGGSWIALKDNGDAVVLLNGAFIKHLRQPPYRRSRGLILLDVIAAPDPERQFRETTLEGIEPFTLVVWRNGKLWECRWDGFQKHRLLLDAEKAYIWSSVTLYNELEAQERKQWFHDWLDQKHDQINSEEILRFHQHAGKGDVRNNLVMNRENKISTVSITSIFIAGDHLKMQYRDLQISRDVEKIFTRKDRASRKKAIVKWQLAARRIMIRAFHWEYWPSYLIYGPVYIYWLWLSIKARSFFFFSAANPGIRNAGFAQERKSEIYDLIPQQYYPQTQFCRAGTAPETIINQLKSKGISFPLIAKPDMGERGVQVKLLHSEAELETYCRLSKVDFIVQEYIDHPQEAGIFYYRMPGEKRGHISGIVGKEFLSVTGDGTSTIETLLEQQDRALLQLPSLRITLGAALDIVLPAGQRQVVVPYGNHSRGALFVDLSDKINGTLTNAIDMVCKQIPGFYYGRLDIKFRSWEDLNKGRHFSIIELNGAGSEPTHVYDPGHSLFFAWKEICRHWTILYRISRLNAERRGLSLMNITEGIKMLQHHTRHLKQVRQL</sequence>
<protein>
    <submittedName>
        <fullName evidence="1">ATP-grasp domain-containing protein</fullName>
    </submittedName>
</protein>
<gene>
    <name evidence="1" type="ORF">SAMN04488121_1011124</name>
</gene>
<dbReference type="AlphaFoldDB" id="A0A1G7J7E6"/>
<proteinExistence type="predicted"/>
<evidence type="ECO:0000313" key="1">
    <source>
        <dbReference type="EMBL" id="SDF20724.1"/>
    </source>
</evidence>
<dbReference type="SUPFAM" id="SSF56059">
    <property type="entry name" value="Glutathione synthetase ATP-binding domain-like"/>
    <property type="match status" value="1"/>
</dbReference>
<dbReference type="Pfam" id="PF05742">
    <property type="entry name" value="TANGO2"/>
    <property type="match status" value="1"/>
</dbReference>
<dbReference type="EMBL" id="FNBN01000001">
    <property type="protein sequence ID" value="SDF20724.1"/>
    <property type="molecule type" value="Genomic_DNA"/>
</dbReference>
<dbReference type="Proteomes" id="UP000199045">
    <property type="component" value="Unassembled WGS sequence"/>
</dbReference>
<dbReference type="RefSeq" id="WP_089829326.1">
    <property type="nucleotide sequence ID" value="NZ_FNBN01000001.1"/>
</dbReference>